<dbReference type="EMBL" id="JBJQND010000015">
    <property type="protein sequence ID" value="KAL3853731.1"/>
    <property type="molecule type" value="Genomic_DNA"/>
</dbReference>
<dbReference type="AlphaFoldDB" id="A0ABD3UWA2"/>
<dbReference type="CDD" id="cd23659">
    <property type="entry name" value="USP_At3g01520-like"/>
    <property type="match status" value="1"/>
</dbReference>
<dbReference type="InterPro" id="IPR006016">
    <property type="entry name" value="UspA"/>
</dbReference>
<keyword evidence="3" id="KW-1185">Reference proteome</keyword>
<gene>
    <name evidence="2" type="ORF">ACJMK2_017248</name>
</gene>
<accession>A0ABD3UWA2</accession>
<protein>
    <recommendedName>
        <fullName evidence="1">UspA domain-containing protein</fullName>
    </recommendedName>
</protein>
<dbReference type="SUPFAM" id="SSF52402">
    <property type="entry name" value="Adenine nucleotide alpha hydrolases-like"/>
    <property type="match status" value="1"/>
</dbReference>
<dbReference type="Gene3D" id="3.40.50.620">
    <property type="entry name" value="HUPs"/>
    <property type="match status" value="1"/>
</dbReference>
<dbReference type="InterPro" id="IPR014729">
    <property type="entry name" value="Rossmann-like_a/b/a_fold"/>
</dbReference>
<dbReference type="Pfam" id="PF00582">
    <property type="entry name" value="Usp"/>
    <property type="match status" value="1"/>
</dbReference>
<proteinExistence type="predicted"/>
<evidence type="ECO:0000313" key="2">
    <source>
        <dbReference type="EMBL" id="KAL3853731.1"/>
    </source>
</evidence>
<dbReference type="PANTHER" id="PTHR31964:SF113">
    <property type="entry name" value="USPA DOMAIN-CONTAINING PROTEIN"/>
    <property type="match status" value="1"/>
</dbReference>
<evidence type="ECO:0000259" key="1">
    <source>
        <dbReference type="Pfam" id="PF00582"/>
    </source>
</evidence>
<sequence>MIAVAASSLRRRDIFCKISYWEEIILPSRYVRYRNIGIRTANKGYFKMYEILKLKLKLIPKQTRRPIQTMRNADTVACGDSSKGEKIVKTAEFNKANIIVMGTRGIGKIRRTILGSVSSYILHHAHCPVIIIK</sequence>
<evidence type="ECO:0000313" key="3">
    <source>
        <dbReference type="Proteomes" id="UP001634394"/>
    </source>
</evidence>
<feature type="domain" description="UspA" evidence="1">
    <location>
        <begin position="76"/>
        <end position="133"/>
    </location>
</feature>
<organism evidence="2 3">
    <name type="scientific">Sinanodonta woodiana</name>
    <name type="common">Chinese pond mussel</name>
    <name type="synonym">Anodonta woodiana</name>
    <dbReference type="NCBI Taxonomy" id="1069815"/>
    <lineage>
        <taxon>Eukaryota</taxon>
        <taxon>Metazoa</taxon>
        <taxon>Spiralia</taxon>
        <taxon>Lophotrochozoa</taxon>
        <taxon>Mollusca</taxon>
        <taxon>Bivalvia</taxon>
        <taxon>Autobranchia</taxon>
        <taxon>Heteroconchia</taxon>
        <taxon>Palaeoheterodonta</taxon>
        <taxon>Unionida</taxon>
        <taxon>Unionoidea</taxon>
        <taxon>Unionidae</taxon>
        <taxon>Unioninae</taxon>
        <taxon>Sinanodonta</taxon>
    </lineage>
</organism>
<reference evidence="2 3" key="1">
    <citation type="submission" date="2024-11" db="EMBL/GenBank/DDBJ databases">
        <title>Chromosome-level genome assembly of the freshwater bivalve Anodonta woodiana.</title>
        <authorList>
            <person name="Chen X."/>
        </authorList>
    </citation>
    <scope>NUCLEOTIDE SEQUENCE [LARGE SCALE GENOMIC DNA]</scope>
    <source>
        <strain evidence="2">MN2024</strain>
        <tissue evidence="2">Gills</tissue>
    </source>
</reference>
<dbReference type="PRINTS" id="PR01438">
    <property type="entry name" value="UNVRSLSTRESS"/>
</dbReference>
<dbReference type="Proteomes" id="UP001634394">
    <property type="component" value="Unassembled WGS sequence"/>
</dbReference>
<name>A0ABD3UWA2_SINWO</name>
<comment type="caution">
    <text evidence="2">The sequence shown here is derived from an EMBL/GenBank/DDBJ whole genome shotgun (WGS) entry which is preliminary data.</text>
</comment>
<dbReference type="InterPro" id="IPR006015">
    <property type="entry name" value="Universal_stress_UspA"/>
</dbReference>
<dbReference type="PANTHER" id="PTHR31964">
    <property type="entry name" value="ADENINE NUCLEOTIDE ALPHA HYDROLASES-LIKE SUPERFAMILY PROTEIN"/>
    <property type="match status" value="1"/>
</dbReference>